<evidence type="ECO:0000256" key="1">
    <source>
        <dbReference type="SAM" id="MobiDB-lite"/>
    </source>
</evidence>
<accession>A0A9W4DWD6</accession>
<dbReference type="EMBL" id="CAJSLV010000081">
    <property type="protein sequence ID" value="CAG6397146.1"/>
    <property type="molecule type" value="Genomic_DNA"/>
</dbReference>
<keyword evidence="3" id="KW-1185">Reference proteome</keyword>
<sequence>MRKIDGQGPHLRGVGQCRRQRIRVQQARCDKDLTRAEHPKESRTSVQNRRPDLTIGRGRTHNKESQLSQKARRTAWKTVIDDRAQMFSALTESSALLGGQLTLMIGSLTRMAH</sequence>
<evidence type="ECO:0000313" key="3">
    <source>
        <dbReference type="Proteomes" id="UP001152519"/>
    </source>
</evidence>
<protein>
    <submittedName>
        <fullName evidence="2">Uncharacterized protein</fullName>
    </submittedName>
</protein>
<reference evidence="2" key="1">
    <citation type="submission" date="2021-05" db="EMBL/GenBank/DDBJ databases">
        <authorList>
            <person name="Arsene-Ploetze F."/>
        </authorList>
    </citation>
    <scope>NUCLEOTIDE SEQUENCE</scope>
    <source>
        <strain evidence="2">DSM 42138</strain>
    </source>
</reference>
<dbReference type="Proteomes" id="UP001152519">
    <property type="component" value="Unassembled WGS sequence"/>
</dbReference>
<name>A0A9W4DWD6_9ACTN</name>
<evidence type="ECO:0000313" key="2">
    <source>
        <dbReference type="EMBL" id="CAG6397146.1"/>
    </source>
</evidence>
<proteinExistence type="predicted"/>
<feature type="compositionally biased region" description="Basic and acidic residues" evidence="1">
    <location>
        <begin position="28"/>
        <end position="43"/>
    </location>
</feature>
<feature type="region of interest" description="Disordered" evidence="1">
    <location>
        <begin position="28"/>
        <end position="73"/>
    </location>
</feature>
<comment type="caution">
    <text evidence="2">The sequence shown here is derived from an EMBL/GenBank/DDBJ whole genome shotgun (WGS) entry which is preliminary data.</text>
</comment>
<dbReference type="AlphaFoldDB" id="A0A9W4DWD6"/>
<gene>
    <name evidence="2" type="ORF">SCOCK_50196</name>
</gene>
<organism evidence="2 3">
    <name type="scientific">Actinacidiphila cocklensis</name>
    <dbReference type="NCBI Taxonomy" id="887465"/>
    <lineage>
        <taxon>Bacteria</taxon>
        <taxon>Bacillati</taxon>
        <taxon>Actinomycetota</taxon>
        <taxon>Actinomycetes</taxon>
        <taxon>Kitasatosporales</taxon>
        <taxon>Streptomycetaceae</taxon>
        <taxon>Actinacidiphila</taxon>
    </lineage>
</organism>